<keyword evidence="2" id="KW-1185">Reference proteome</keyword>
<dbReference type="GO" id="GO:0009737">
    <property type="term" value="P:response to abscisic acid"/>
    <property type="evidence" value="ECO:0007669"/>
    <property type="project" value="InterPro"/>
</dbReference>
<sequence>MTELPLSLTKLFRASMIKMHFTIGICKIRNSHLEESKMKKYHLVDKWYREHIVWADKALNMKLIRKGILTRIYAPMAIVQGLRQSGVFSSVILSAQTTLSKDKFLSSVESSNSSKAISTEVQFARKIGKSRESQATVRKVLENVGMSSHPQAIPPLSPPAMNQFHMVAL</sequence>
<dbReference type="GO" id="GO:0030244">
    <property type="term" value="P:cellulose biosynthetic process"/>
    <property type="evidence" value="ECO:0007669"/>
    <property type="project" value="InterPro"/>
</dbReference>
<evidence type="ECO:0000313" key="2">
    <source>
        <dbReference type="Proteomes" id="UP000541444"/>
    </source>
</evidence>
<comment type="caution">
    <text evidence="1">The sequence shown here is derived from an EMBL/GenBank/DDBJ whole genome shotgun (WGS) entry which is preliminary data.</text>
</comment>
<organism evidence="1 2">
    <name type="scientific">Kingdonia uniflora</name>
    <dbReference type="NCBI Taxonomy" id="39325"/>
    <lineage>
        <taxon>Eukaryota</taxon>
        <taxon>Viridiplantae</taxon>
        <taxon>Streptophyta</taxon>
        <taxon>Embryophyta</taxon>
        <taxon>Tracheophyta</taxon>
        <taxon>Spermatophyta</taxon>
        <taxon>Magnoliopsida</taxon>
        <taxon>Ranunculales</taxon>
        <taxon>Circaeasteraceae</taxon>
        <taxon>Kingdonia</taxon>
    </lineage>
</organism>
<name>A0A7J7MZ49_9MAGN</name>
<dbReference type="EMBL" id="JACGCM010001166">
    <property type="protein sequence ID" value="KAF6160163.1"/>
    <property type="molecule type" value="Genomic_DNA"/>
</dbReference>
<protein>
    <submittedName>
        <fullName evidence="1">Uncharacterized protein</fullName>
    </submittedName>
</protein>
<dbReference type="AlphaFoldDB" id="A0A7J7MZ49"/>
<dbReference type="InterPro" id="IPR044224">
    <property type="entry name" value="KOBITO1-like"/>
</dbReference>
<evidence type="ECO:0000313" key="1">
    <source>
        <dbReference type="EMBL" id="KAF6160163.1"/>
    </source>
</evidence>
<accession>A0A7J7MZ49</accession>
<dbReference type="PANTHER" id="PTHR46701">
    <property type="entry name" value="GLYCOSYLTRANSFERASE-LIKE KOBITO 1"/>
    <property type="match status" value="1"/>
</dbReference>
<reference evidence="1 2" key="1">
    <citation type="journal article" date="2020" name="IScience">
        <title>Genome Sequencing of the Endangered Kingdonia uniflora (Circaeasteraceae, Ranunculales) Reveals Potential Mechanisms of Evolutionary Specialization.</title>
        <authorList>
            <person name="Sun Y."/>
            <person name="Deng T."/>
            <person name="Zhang A."/>
            <person name="Moore M.J."/>
            <person name="Landis J.B."/>
            <person name="Lin N."/>
            <person name="Zhang H."/>
            <person name="Zhang X."/>
            <person name="Huang J."/>
            <person name="Zhang X."/>
            <person name="Sun H."/>
            <person name="Wang H."/>
        </authorList>
    </citation>
    <scope>NUCLEOTIDE SEQUENCE [LARGE SCALE GENOMIC DNA]</scope>
    <source>
        <strain evidence="1">TB1705</strain>
        <tissue evidence="1">Leaf</tissue>
    </source>
</reference>
<proteinExistence type="predicted"/>
<dbReference type="OrthoDB" id="433309at2759"/>
<dbReference type="Proteomes" id="UP000541444">
    <property type="component" value="Unassembled WGS sequence"/>
</dbReference>
<gene>
    <name evidence="1" type="ORF">GIB67_016599</name>
</gene>
<dbReference type="PANTHER" id="PTHR46701:SF7">
    <property type="entry name" value="GLYCOSYLTRANSFERASE-LIKE KOBITO 1"/>
    <property type="match status" value="1"/>
</dbReference>